<proteinExistence type="predicted"/>
<keyword evidence="3" id="KW-1185">Reference proteome</keyword>
<reference evidence="2" key="3">
    <citation type="submission" date="2015-04" db="UniProtKB">
        <authorList>
            <consortium name="EnsemblPlants"/>
        </authorList>
    </citation>
    <scope>IDENTIFICATION</scope>
    <source>
        <strain evidence="2">cv. Jemalong A17</strain>
    </source>
</reference>
<protein>
    <submittedName>
        <fullName evidence="1">PAP-specific phosphatase HAL2-like protein, putative</fullName>
    </submittedName>
</protein>
<evidence type="ECO:0000313" key="2">
    <source>
        <dbReference type="EnsemblPlants" id="KEH35987"/>
    </source>
</evidence>
<name>G7ZWN4_MEDTR</name>
<sequence>MNNSRIICRILSECLGSENITTVAEENVQTLSKSNASELLLDSMVKIVNDCLTEAPRFGVRKTRSMV</sequence>
<reference evidence="1 3" key="1">
    <citation type="journal article" date="2011" name="Nature">
        <title>The Medicago genome provides insight into the evolution of rhizobial symbioses.</title>
        <authorList>
            <person name="Young N.D."/>
            <person name="Debelle F."/>
            <person name="Oldroyd G.E."/>
            <person name="Geurts R."/>
            <person name="Cannon S.B."/>
            <person name="Udvardi M.K."/>
            <person name="Benedito V.A."/>
            <person name="Mayer K.F."/>
            <person name="Gouzy J."/>
            <person name="Schoof H."/>
            <person name="Van de Peer Y."/>
            <person name="Proost S."/>
            <person name="Cook D.R."/>
            <person name="Meyers B.C."/>
            <person name="Spannagl M."/>
            <person name="Cheung F."/>
            <person name="De Mita S."/>
            <person name="Krishnakumar V."/>
            <person name="Gundlach H."/>
            <person name="Zhou S."/>
            <person name="Mudge J."/>
            <person name="Bharti A.K."/>
            <person name="Murray J.D."/>
            <person name="Naoumkina M.A."/>
            <person name="Rosen B."/>
            <person name="Silverstein K.A."/>
            <person name="Tang H."/>
            <person name="Rombauts S."/>
            <person name="Zhao P.X."/>
            <person name="Zhou P."/>
            <person name="Barbe V."/>
            <person name="Bardou P."/>
            <person name="Bechner M."/>
            <person name="Bellec A."/>
            <person name="Berger A."/>
            <person name="Berges H."/>
            <person name="Bidwell S."/>
            <person name="Bisseling T."/>
            <person name="Choisne N."/>
            <person name="Couloux A."/>
            <person name="Denny R."/>
            <person name="Deshpande S."/>
            <person name="Dai X."/>
            <person name="Doyle J.J."/>
            <person name="Dudez A.M."/>
            <person name="Farmer A.D."/>
            <person name="Fouteau S."/>
            <person name="Franken C."/>
            <person name="Gibelin C."/>
            <person name="Gish J."/>
            <person name="Goldstein S."/>
            <person name="Gonzalez A.J."/>
            <person name="Green P.J."/>
            <person name="Hallab A."/>
            <person name="Hartog M."/>
            <person name="Hua A."/>
            <person name="Humphray S.J."/>
            <person name="Jeong D.H."/>
            <person name="Jing Y."/>
            <person name="Jocker A."/>
            <person name="Kenton S.M."/>
            <person name="Kim D.J."/>
            <person name="Klee K."/>
            <person name="Lai H."/>
            <person name="Lang C."/>
            <person name="Lin S."/>
            <person name="Macmil S.L."/>
            <person name="Magdelenat G."/>
            <person name="Matthews L."/>
            <person name="McCorrison J."/>
            <person name="Monaghan E.L."/>
            <person name="Mun J.H."/>
            <person name="Najar F.Z."/>
            <person name="Nicholson C."/>
            <person name="Noirot C."/>
            <person name="O'Bleness M."/>
            <person name="Paule C.R."/>
            <person name="Poulain J."/>
            <person name="Prion F."/>
            <person name="Qin B."/>
            <person name="Qu C."/>
            <person name="Retzel E.F."/>
            <person name="Riddle C."/>
            <person name="Sallet E."/>
            <person name="Samain S."/>
            <person name="Samson N."/>
            <person name="Sanders I."/>
            <person name="Saurat O."/>
            <person name="Scarpelli C."/>
            <person name="Schiex T."/>
            <person name="Segurens B."/>
            <person name="Severin A.J."/>
            <person name="Sherrier D.J."/>
            <person name="Shi R."/>
            <person name="Sims S."/>
            <person name="Singer S.R."/>
            <person name="Sinharoy S."/>
            <person name="Sterck L."/>
            <person name="Viollet A."/>
            <person name="Wang B.B."/>
            <person name="Wang K."/>
            <person name="Wang M."/>
            <person name="Wang X."/>
            <person name="Warfsmann J."/>
            <person name="Weissenbach J."/>
            <person name="White D.D."/>
            <person name="White J.D."/>
            <person name="Wiley G.B."/>
            <person name="Wincker P."/>
            <person name="Xing Y."/>
            <person name="Yang L."/>
            <person name="Yao Z."/>
            <person name="Ying F."/>
            <person name="Zhai J."/>
            <person name="Zhou L."/>
            <person name="Zuber A."/>
            <person name="Denarie J."/>
            <person name="Dixon R.A."/>
            <person name="May G.D."/>
            <person name="Schwartz D.C."/>
            <person name="Rogers J."/>
            <person name="Quetier F."/>
            <person name="Town C.D."/>
            <person name="Roe B.A."/>
        </authorList>
    </citation>
    <scope>NUCLEOTIDE SEQUENCE [LARGE SCALE GENOMIC DNA]</scope>
    <source>
        <strain evidence="1">A17</strain>
        <strain evidence="2 3">cv. Jemalong A17</strain>
    </source>
</reference>
<organism evidence="1 3">
    <name type="scientific">Medicago truncatula</name>
    <name type="common">Barrel medic</name>
    <name type="synonym">Medicago tribuloides</name>
    <dbReference type="NCBI Taxonomy" id="3880"/>
    <lineage>
        <taxon>Eukaryota</taxon>
        <taxon>Viridiplantae</taxon>
        <taxon>Streptophyta</taxon>
        <taxon>Embryophyta</taxon>
        <taxon>Tracheophyta</taxon>
        <taxon>Spermatophyta</taxon>
        <taxon>Magnoliopsida</taxon>
        <taxon>eudicotyledons</taxon>
        <taxon>Gunneridae</taxon>
        <taxon>Pentapetalae</taxon>
        <taxon>rosids</taxon>
        <taxon>fabids</taxon>
        <taxon>Fabales</taxon>
        <taxon>Fabaceae</taxon>
        <taxon>Papilionoideae</taxon>
        <taxon>50 kb inversion clade</taxon>
        <taxon>NPAAA clade</taxon>
        <taxon>Hologalegina</taxon>
        <taxon>IRL clade</taxon>
        <taxon>Trifolieae</taxon>
        <taxon>Medicago</taxon>
    </lineage>
</organism>
<evidence type="ECO:0000313" key="1">
    <source>
        <dbReference type="EMBL" id="KEH35987.1"/>
    </source>
</evidence>
<reference evidence="1 3" key="2">
    <citation type="journal article" date="2014" name="BMC Genomics">
        <title>An improved genome release (version Mt4.0) for the model legume Medicago truncatula.</title>
        <authorList>
            <person name="Tang H."/>
            <person name="Krishnakumar V."/>
            <person name="Bidwell S."/>
            <person name="Rosen B."/>
            <person name="Chan A."/>
            <person name="Zhou S."/>
            <person name="Gentzbittel L."/>
            <person name="Childs K.L."/>
            <person name="Yandell M."/>
            <person name="Gundlach H."/>
            <person name="Mayer K.F."/>
            <person name="Schwartz D.C."/>
            <person name="Town C.D."/>
        </authorList>
    </citation>
    <scope>GENOME REANNOTATION</scope>
    <source>
        <strain evidence="1">A17</strain>
        <strain evidence="2 3">cv. Jemalong A17</strain>
    </source>
</reference>
<dbReference type="EMBL" id="CM001219">
    <property type="protein sequence ID" value="KEH35987.1"/>
    <property type="molecule type" value="Genomic_DNA"/>
</dbReference>
<dbReference type="HOGENOM" id="CLU_2816247_0_0_1"/>
<dbReference type="STRING" id="3880.G7ZWN4"/>
<dbReference type="PaxDb" id="3880-AES83622"/>
<evidence type="ECO:0000313" key="3">
    <source>
        <dbReference type="Proteomes" id="UP000002051"/>
    </source>
</evidence>
<accession>G7ZWN4</accession>
<dbReference type="EnsemblPlants" id="KEH35987">
    <property type="protein sequence ID" value="KEH35987"/>
    <property type="gene ID" value="MTR_3g109970"/>
</dbReference>
<dbReference type="AlphaFoldDB" id="G7ZWN4"/>
<gene>
    <name evidence="1" type="ordered locus">MTR_3g109970</name>
</gene>
<dbReference type="Proteomes" id="UP000002051">
    <property type="component" value="Chromosome 3"/>
</dbReference>